<accession>W6QL45</accession>
<sequence length="87" mass="10236">MVVAKENGIVIRCFQISVFYAQIRVCHRSLRDRMAEALRNIETLCLDDSPVLIDFLSNIHLPVLRHFELRRCWVTYADIQRVLNAHL</sequence>
<dbReference type="Proteomes" id="UP000030686">
    <property type="component" value="Unassembled WGS sequence"/>
</dbReference>
<dbReference type="STRING" id="1365484.W6QL45"/>
<organism evidence="1 2">
    <name type="scientific">Penicillium roqueforti (strain FM164)</name>
    <dbReference type="NCBI Taxonomy" id="1365484"/>
    <lineage>
        <taxon>Eukaryota</taxon>
        <taxon>Fungi</taxon>
        <taxon>Dikarya</taxon>
        <taxon>Ascomycota</taxon>
        <taxon>Pezizomycotina</taxon>
        <taxon>Eurotiomycetes</taxon>
        <taxon>Eurotiomycetidae</taxon>
        <taxon>Eurotiales</taxon>
        <taxon>Aspergillaceae</taxon>
        <taxon>Penicillium</taxon>
    </lineage>
</organism>
<dbReference type="OrthoDB" id="4510091at2759"/>
<dbReference type="OMA" id="NGIVIRC"/>
<dbReference type="AlphaFoldDB" id="W6QL45"/>
<proteinExistence type="predicted"/>
<keyword evidence="2" id="KW-1185">Reference proteome</keyword>
<dbReference type="EMBL" id="HG792020">
    <property type="protein sequence ID" value="CDM37568.1"/>
    <property type="molecule type" value="Genomic_DNA"/>
</dbReference>
<evidence type="ECO:0000313" key="2">
    <source>
        <dbReference type="Proteomes" id="UP000030686"/>
    </source>
</evidence>
<reference evidence="1" key="1">
    <citation type="journal article" date="2014" name="Nat. Commun.">
        <title>Multiple recent horizontal transfers of a large genomic region in cheese making fungi.</title>
        <authorList>
            <person name="Cheeseman K."/>
            <person name="Ropars J."/>
            <person name="Renault P."/>
            <person name="Dupont J."/>
            <person name="Gouzy J."/>
            <person name="Branca A."/>
            <person name="Abraham A.L."/>
            <person name="Ceppi M."/>
            <person name="Conseiller E."/>
            <person name="Debuchy R."/>
            <person name="Malagnac F."/>
            <person name="Goarin A."/>
            <person name="Silar P."/>
            <person name="Lacoste S."/>
            <person name="Sallet E."/>
            <person name="Bensimon A."/>
            <person name="Giraud T."/>
            <person name="Brygoo Y."/>
        </authorList>
    </citation>
    <scope>NUCLEOTIDE SEQUENCE [LARGE SCALE GENOMIC DNA]</scope>
    <source>
        <strain evidence="1">FM164</strain>
    </source>
</reference>
<protein>
    <submittedName>
        <fullName evidence="1">Uncharacterized protein</fullName>
    </submittedName>
</protein>
<name>W6QL45_PENRF</name>
<gene>
    <name evidence="1" type="ORF">PROQFM164_S06g000530</name>
</gene>
<evidence type="ECO:0000313" key="1">
    <source>
        <dbReference type="EMBL" id="CDM37568.1"/>
    </source>
</evidence>